<comment type="caution">
    <text evidence="2">The sequence shown here is derived from an EMBL/GenBank/DDBJ whole genome shotgun (WGS) entry which is preliminary data.</text>
</comment>
<evidence type="ECO:0000259" key="1">
    <source>
        <dbReference type="Pfam" id="PF00144"/>
    </source>
</evidence>
<evidence type="ECO:0000313" key="3">
    <source>
        <dbReference type="Proteomes" id="UP000315751"/>
    </source>
</evidence>
<dbReference type="PANTHER" id="PTHR43283">
    <property type="entry name" value="BETA-LACTAMASE-RELATED"/>
    <property type="match status" value="1"/>
</dbReference>
<name>A0A560HC94_9PROT</name>
<dbReference type="InterPro" id="IPR050789">
    <property type="entry name" value="Diverse_Enzym_Activities"/>
</dbReference>
<organism evidence="2 3">
    <name type="scientific">Nitrospirillum amazonense</name>
    <dbReference type="NCBI Taxonomy" id="28077"/>
    <lineage>
        <taxon>Bacteria</taxon>
        <taxon>Pseudomonadati</taxon>
        <taxon>Pseudomonadota</taxon>
        <taxon>Alphaproteobacteria</taxon>
        <taxon>Rhodospirillales</taxon>
        <taxon>Azospirillaceae</taxon>
        <taxon>Nitrospirillum</taxon>
    </lineage>
</organism>
<accession>A0A560HC94</accession>
<dbReference type="Pfam" id="PF00144">
    <property type="entry name" value="Beta-lactamase"/>
    <property type="match status" value="1"/>
</dbReference>
<dbReference type="OrthoDB" id="5377981at2"/>
<reference evidence="2 3" key="1">
    <citation type="submission" date="2019-06" db="EMBL/GenBank/DDBJ databases">
        <title>Genomic Encyclopedia of Type Strains, Phase IV (KMG-V): Genome sequencing to study the core and pangenomes of soil and plant-associated prokaryotes.</title>
        <authorList>
            <person name="Whitman W."/>
        </authorList>
    </citation>
    <scope>NUCLEOTIDE SEQUENCE [LARGE SCALE GENOMIC DNA]</scope>
    <source>
        <strain evidence="2 3">BR 11622</strain>
    </source>
</reference>
<feature type="domain" description="Beta-lactamase-related" evidence="1">
    <location>
        <begin position="27"/>
        <end position="286"/>
    </location>
</feature>
<dbReference type="InterPro" id="IPR012338">
    <property type="entry name" value="Beta-lactam/transpept-like"/>
</dbReference>
<protein>
    <submittedName>
        <fullName evidence="2">CubicO group peptidase (Beta-lactamase class C family)</fullName>
    </submittedName>
</protein>
<dbReference type="InterPro" id="IPR001466">
    <property type="entry name" value="Beta-lactam-related"/>
</dbReference>
<proteinExistence type="predicted"/>
<gene>
    <name evidence="2" type="ORF">FBZ90_104118</name>
</gene>
<dbReference type="SUPFAM" id="SSF56601">
    <property type="entry name" value="beta-lactamase/transpeptidase-like"/>
    <property type="match status" value="1"/>
</dbReference>
<dbReference type="PANTHER" id="PTHR43283:SF18">
    <property type="match status" value="1"/>
</dbReference>
<dbReference type="AlphaFoldDB" id="A0A560HC94"/>
<dbReference type="Gene3D" id="3.40.710.10">
    <property type="entry name" value="DD-peptidase/beta-lactamase superfamily"/>
    <property type="match status" value="1"/>
</dbReference>
<dbReference type="Proteomes" id="UP000315751">
    <property type="component" value="Unassembled WGS sequence"/>
</dbReference>
<dbReference type="EMBL" id="VITR01000004">
    <property type="protein sequence ID" value="TWB43731.1"/>
    <property type="molecule type" value="Genomic_DNA"/>
</dbReference>
<evidence type="ECO:0000313" key="2">
    <source>
        <dbReference type="EMBL" id="TWB43731.1"/>
    </source>
</evidence>
<sequence>MEMTLESVALIDEDGTVTVNGVVDPVPWWSVTKTVLAIAAMRLVEDGALSLDGPITGESFTLAQLLRHEAGLPDYGGVARYHEDVRAGKSPWPVGRLLQALDTRRLRYEPGKGWAYSNIGYLKVRELIETATGLSLAGALDRLVFTPAGLTTAGVATQPEDLRGVQMGPDGEGYHPGWVYHGLVTGTAADAARLFQRLVTGKVLQPATFTSMLDRRALPEHRNETFPDPAYGLGLMLNAVSPLDHPIGHRGAGPGSTIAVYAHGQRVCAIWHASAENPDRVVERVFQRLA</sequence>
<keyword evidence="3" id="KW-1185">Reference proteome</keyword>